<dbReference type="SUPFAM" id="SSF56672">
    <property type="entry name" value="DNA/RNA polymerases"/>
    <property type="match status" value="1"/>
</dbReference>
<dbReference type="PROSITE" id="PS50994">
    <property type="entry name" value="INTEGRASE"/>
    <property type="match status" value="1"/>
</dbReference>
<keyword evidence="17" id="KW-0511">Multifunctional enzyme</keyword>
<protein>
    <submittedName>
        <fullName evidence="23">Putative retrovirus-related pol polyprotein from transposon tnt</fullName>
    </submittedName>
</protein>
<dbReference type="GO" id="GO:0003964">
    <property type="term" value="F:RNA-directed DNA polymerase activity"/>
    <property type="evidence" value="ECO:0007669"/>
    <property type="project" value="UniProtKB-KW"/>
</dbReference>
<evidence type="ECO:0000256" key="12">
    <source>
        <dbReference type="ARBA" id="ARBA00022908"/>
    </source>
</evidence>
<evidence type="ECO:0000256" key="16">
    <source>
        <dbReference type="ARBA" id="ARBA00023172"/>
    </source>
</evidence>
<keyword evidence="9" id="KW-0378">Hydrolase</keyword>
<dbReference type="GO" id="GO:0008270">
    <property type="term" value="F:zinc ion binding"/>
    <property type="evidence" value="ECO:0007669"/>
    <property type="project" value="UniProtKB-KW"/>
</dbReference>
<evidence type="ECO:0000256" key="10">
    <source>
        <dbReference type="ARBA" id="ARBA00022840"/>
    </source>
</evidence>
<evidence type="ECO:0000256" key="3">
    <source>
        <dbReference type="ARBA" id="ARBA00022670"/>
    </source>
</evidence>
<evidence type="ECO:0000256" key="15">
    <source>
        <dbReference type="ARBA" id="ARBA00023113"/>
    </source>
</evidence>
<dbReference type="PROSITE" id="PS50158">
    <property type="entry name" value="ZF_CCHC"/>
    <property type="match status" value="1"/>
</dbReference>
<dbReference type="Pfam" id="PF07727">
    <property type="entry name" value="RVT_2"/>
    <property type="match status" value="1"/>
</dbReference>
<dbReference type="InterPro" id="IPR001584">
    <property type="entry name" value="Integrase_cat-core"/>
</dbReference>
<evidence type="ECO:0000256" key="5">
    <source>
        <dbReference type="ARBA" id="ARBA00022723"/>
    </source>
</evidence>
<dbReference type="PANTHER" id="PTHR42648:SF11">
    <property type="entry name" value="TRANSPOSON TY4-P GAG-POL POLYPROTEIN"/>
    <property type="match status" value="1"/>
</dbReference>
<dbReference type="InterPro" id="IPR036397">
    <property type="entry name" value="RNaseH_sf"/>
</dbReference>
<proteinExistence type="predicted"/>
<evidence type="ECO:0000259" key="21">
    <source>
        <dbReference type="PROSITE" id="PS50158"/>
    </source>
</evidence>
<dbReference type="InterPro" id="IPR054722">
    <property type="entry name" value="PolX-like_BBD"/>
</dbReference>
<dbReference type="InterPro" id="IPR012337">
    <property type="entry name" value="RNaseH-like_sf"/>
</dbReference>
<evidence type="ECO:0000256" key="17">
    <source>
        <dbReference type="ARBA" id="ARBA00023268"/>
    </source>
</evidence>
<dbReference type="InterPro" id="IPR025724">
    <property type="entry name" value="GAG-pre-integrase_dom"/>
</dbReference>
<keyword evidence="20" id="KW-0732">Signal</keyword>
<dbReference type="Pfam" id="PF25597">
    <property type="entry name" value="SH3_retrovirus"/>
    <property type="match status" value="1"/>
</dbReference>
<keyword evidence="11" id="KW-0460">Magnesium</keyword>
<dbReference type="Pfam" id="PF00665">
    <property type="entry name" value="rve"/>
    <property type="match status" value="1"/>
</dbReference>
<evidence type="ECO:0000313" key="23">
    <source>
        <dbReference type="EMBL" id="JAP02866.1"/>
    </source>
</evidence>
<feature type="chain" id="PRO_5006865161" evidence="20">
    <location>
        <begin position="28"/>
        <end position="1308"/>
    </location>
</feature>
<accession>A0A0V0G477</accession>
<dbReference type="InterPro" id="IPR039537">
    <property type="entry name" value="Retrotran_Ty1/copia-like"/>
</dbReference>
<reference evidence="23" key="1">
    <citation type="journal article" date="2018" name="J. Proteomics">
        <title>Exploring the molecular complexity of Triatoma dimidiata sialome.</title>
        <authorList>
            <person name="Santiago P.B."/>
            <person name="de Araujo C.N."/>
            <person name="Charneau S."/>
            <person name="Bastos I.M.D."/>
            <person name="Assumpcao T.C.F."/>
            <person name="Queiroz R.M.L."/>
            <person name="Praca Y.R."/>
            <person name="Cordeiro T.M."/>
            <person name="Garcia C.H.S."/>
            <person name="da Silva I.G."/>
            <person name="Raiol T."/>
            <person name="Motta F.N."/>
            <person name="de Araujo Oliveira J.V."/>
            <person name="de Sousa M.V."/>
            <person name="Ribeiro J.M.C."/>
            <person name="de Santana J.M."/>
        </authorList>
    </citation>
    <scope>NUCLEOTIDE SEQUENCE</scope>
    <source>
        <strain evidence="23">Santander</strain>
        <tissue evidence="23">Salivary glands</tissue>
    </source>
</reference>
<keyword evidence="3" id="KW-0645">Protease</keyword>
<evidence type="ECO:0000256" key="9">
    <source>
        <dbReference type="ARBA" id="ARBA00022801"/>
    </source>
</evidence>
<keyword evidence="14" id="KW-0548">Nucleotidyltransferase</keyword>
<dbReference type="GO" id="GO:0005524">
    <property type="term" value="F:ATP binding"/>
    <property type="evidence" value="ECO:0007669"/>
    <property type="project" value="UniProtKB-KW"/>
</dbReference>
<comment type="function">
    <text evidence="1">The aspartyl protease (PR) mediates the proteolytic cleavages of the Gag and Gag-Pol polyproteins after assembly of the VLP.</text>
</comment>
<feature type="non-terminal residue" evidence="23">
    <location>
        <position position="1"/>
    </location>
</feature>
<organism evidence="23">
    <name type="scientific">Triatoma dimidiata</name>
    <name type="common">Kissing bug</name>
    <name type="synonym">Meccus dimidiatus</name>
    <dbReference type="NCBI Taxonomy" id="72491"/>
    <lineage>
        <taxon>Eukaryota</taxon>
        <taxon>Metazoa</taxon>
        <taxon>Ecdysozoa</taxon>
        <taxon>Arthropoda</taxon>
        <taxon>Hexapoda</taxon>
        <taxon>Insecta</taxon>
        <taxon>Pterygota</taxon>
        <taxon>Neoptera</taxon>
        <taxon>Paraneoptera</taxon>
        <taxon>Hemiptera</taxon>
        <taxon>Heteroptera</taxon>
        <taxon>Panheteroptera</taxon>
        <taxon>Cimicomorpha</taxon>
        <taxon>Reduviidae</taxon>
        <taxon>Triatominae</taxon>
        <taxon>Triatoma</taxon>
    </lineage>
</organism>
<keyword evidence="16" id="KW-0233">DNA recombination</keyword>
<dbReference type="InterPro" id="IPR013103">
    <property type="entry name" value="RVT_2"/>
</dbReference>
<dbReference type="GO" id="GO:0042575">
    <property type="term" value="C:DNA polymerase complex"/>
    <property type="evidence" value="ECO:0007669"/>
    <property type="project" value="UniProtKB-ARBA"/>
</dbReference>
<evidence type="ECO:0000256" key="2">
    <source>
        <dbReference type="ARBA" id="ARBA00022612"/>
    </source>
</evidence>
<keyword evidence="15" id="KW-0917">Virion maturation</keyword>
<dbReference type="GO" id="GO:0003887">
    <property type="term" value="F:DNA-directed DNA polymerase activity"/>
    <property type="evidence" value="ECO:0007669"/>
    <property type="project" value="UniProtKB-KW"/>
</dbReference>
<dbReference type="PANTHER" id="PTHR42648">
    <property type="entry name" value="TRANSPOSASE, PUTATIVE-RELATED"/>
    <property type="match status" value="1"/>
</dbReference>
<evidence type="ECO:0000256" key="7">
    <source>
        <dbReference type="ARBA" id="ARBA00022750"/>
    </source>
</evidence>
<keyword evidence="12" id="KW-0229">DNA integration</keyword>
<evidence type="ECO:0000256" key="11">
    <source>
        <dbReference type="ARBA" id="ARBA00022842"/>
    </source>
</evidence>
<dbReference type="CDD" id="cd09272">
    <property type="entry name" value="RNase_HI_RT_Ty1"/>
    <property type="match status" value="1"/>
</dbReference>
<evidence type="ECO:0000256" key="8">
    <source>
        <dbReference type="ARBA" id="ARBA00022759"/>
    </source>
</evidence>
<dbReference type="InterPro" id="IPR036875">
    <property type="entry name" value="Znf_CCHC_sf"/>
</dbReference>
<dbReference type="SUPFAM" id="SSF57756">
    <property type="entry name" value="Retrovirus zinc finger-like domains"/>
    <property type="match status" value="1"/>
</dbReference>
<feature type="region of interest" description="Disordered" evidence="19">
    <location>
        <begin position="716"/>
        <end position="776"/>
    </location>
</feature>
<dbReference type="Gene3D" id="3.30.420.10">
    <property type="entry name" value="Ribonuclease H-like superfamily/Ribonuclease H"/>
    <property type="match status" value="1"/>
</dbReference>
<evidence type="ECO:0000256" key="19">
    <source>
        <dbReference type="SAM" id="MobiDB-lite"/>
    </source>
</evidence>
<evidence type="ECO:0000256" key="4">
    <source>
        <dbReference type="ARBA" id="ARBA00022722"/>
    </source>
</evidence>
<dbReference type="SUPFAM" id="SSF53098">
    <property type="entry name" value="Ribonuclease H-like"/>
    <property type="match status" value="1"/>
</dbReference>
<keyword evidence="18" id="KW-0862">Zinc</keyword>
<dbReference type="Pfam" id="PF22936">
    <property type="entry name" value="Pol_BBD"/>
    <property type="match status" value="1"/>
</dbReference>
<dbReference type="GO" id="GO:0006310">
    <property type="term" value="P:DNA recombination"/>
    <property type="evidence" value="ECO:0007669"/>
    <property type="project" value="UniProtKB-KW"/>
</dbReference>
<evidence type="ECO:0000256" key="13">
    <source>
        <dbReference type="ARBA" id="ARBA00022918"/>
    </source>
</evidence>
<dbReference type="GO" id="GO:0004519">
    <property type="term" value="F:endonuclease activity"/>
    <property type="evidence" value="ECO:0007669"/>
    <property type="project" value="UniProtKB-KW"/>
</dbReference>
<dbReference type="GO" id="GO:0015074">
    <property type="term" value="P:DNA integration"/>
    <property type="evidence" value="ECO:0007669"/>
    <property type="project" value="UniProtKB-KW"/>
</dbReference>
<keyword evidence="7" id="KW-0064">Aspartyl protease</keyword>
<evidence type="ECO:0000256" key="18">
    <source>
        <dbReference type="PROSITE-ProRule" id="PRU00047"/>
    </source>
</evidence>
<dbReference type="EMBL" id="GECL01003258">
    <property type="protein sequence ID" value="JAP02866.1"/>
    <property type="molecule type" value="Transcribed_RNA"/>
</dbReference>
<keyword evidence="6" id="KW-0547">Nucleotide-binding</keyword>
<feature type="signal peptide" evidence="20">
    <location>
        <begin position="1"/>
        <end position="27"/>
    </location>
</feature>
<keyword evidence="14" id="KW-0239">DNA-directed DNA polymerase</keyword>
<evidence type="ECO:0000256" key="1">
    <source>
        <dbReference type="ARBA" id="ARBA00002180"/>
    </source>
</evidence>
<keyword evidence="2" id="KW-1188">Viral release from host cell</keyword>
<sequence length="1308" mass="147844">DSSNFAVWKFDLFILLKASNLDGLVLGTDVCNDQESDKIKHEWTQRDAKAQKYIVFTVDKRNKIHIMNCKTSAEMYANLKKLFDQDDEREKCTSMEEFFTFQYDSSVDMQTNLGKLENIVYKINATEKKIGDDIYMARILSILPSHFQPHFNTAWDSTSAVEKTLANLKTRLIRDGKYYAPVASSNVPVSFRAQAQKLKCFTCNGNHFARNCHKNTASGKPKKFPPCESCGRTNHLQKDCRFKKSTDFRGNGSNRNRVSFLTYVPSIEGSLHASEEKTLTNDNEWVLDSGSTSHMSCDKNLLTKTLSASATVHTSKKGQSMKVKAQEQIEAAECTLNNVLYIPSLERNLLSANAITQNGGKIEFEKNKVTVSKDNDVILTGKKDNSGLYFVKINPLKSESANLTVSSSVHEWHTKLGHLSHKNMKKLTKLSVGYNLGKNKLNTCEVCQEAKQSRKPFGNNRTRATRPLEIIHSDLVEVETPTWDQQRYFVTCLDDYTHYTSVFLLNRKSDSSKALKEYITKAENKWNLRVHKLRCDNGGEFVSTHFRDWCAGKGIDMDFTIPHTPQLNGSAERLNRSLMEKTRALLFDSGLDKKFWGEALFTATYLLNRSPTKNLKDSTPAEKWFGKRPDLSLLKIFGTVVHAKLLTYTKKLDKRSTKCFFLGYAPNGYRLWDESKQKVIISRDVVSTNETAVSSGNNPENSKIQMMTFDRNATFFKDNASSSKNEKHDQSSVSETDDENNSDGRSSDKDDSEAPSPESTIGSVTEHESSPQNPMQETLEQLGRGHRKKNIPTKLHDYNLSTDPFDDVSLLTYQEAIIGDDKEKWKQAIEEEMTALQENMTWELVDKSAATSGKILTSHWIFKIKDDGRYKARLVVRGCQQREGIDYHEIFSPVVSTEALRTLIAYSAMKNFKFMKFDVKTAFLYGNIKEEIFMKLPEGYNVGGNICKLKKALYGLKQAPAMWNQHLIAILKKHGFMKLKTEQCVFTNADRSMILAVHIDDGLLTGSDTGKMKKFLRELESEFKVTVDDNLKTYLGIVFSDANGKLKLSQESYALQVAEKFNMSNAKPVATPFVAGSKHDPGSTKKDVIFPFREAVGSLLYLSTKSRPDIALAVGLNGRHVESPTQSDVMNIKRTIKYVRATKHLGITYPRVEENNCLQGFCDSDYAGDEATGRSTTGFIIYFNGGPVSWTSRRQSIVATASCEAEYIAATEAAKSLLFLKSFLEEITQQKIPAELNMDNQSAIDMAKNGVLNRRSKHIDVSYHFIKEKVDEGLITIKYLPSEDQIADLLTKPLPRAKFERHARRMVN</sequence>
<evidence type="ECO:0000256" key="6">
    <source>
        <dbReference type="ARBA" id="ARBA00022741"/>
    </source>
</evidence>
<evidence type="ECO:0000256" key="20">
    <source>
        <dbReference type="SAM" id="SignalP"/>
    </source>
</evidence>
<keyword evidence="18" id="KW-0863">Zinc-finger</keyword>
<dbReference type="GO" id="GO:0004190">
    <property type="term" value="F:aspartic-type endopeptidase activity"/>
    <property type="evidence" value="ECO:0007669"/>
    <property type="project" value="UniProtKB-KW"/>
</dbReference>
<dbReference type="GO" id="GO:0006508">
    <property type="term" value="P:proteolysis"/>
    <property type="evidence" value="ECO:0007669"/>
    <property type="project" value="UniProtKB-KW"/>
</dbReference>
<keyword evidence="14" id="KW-0808">Transferase</keyword>
<feature type="domain" description="CCHC-type" evidence="21">
    <location>
        <begin position="227"/>
        <end position="241"/>
    </location>
</feature>
<feature type="domain" description="Integrase catalytic" evidence="22">
    <location>
        <begin position="463"/>
        <end position="628"/>
    </location>
</feature>
<dbReference type="InterPro" id="IPR043502">
    <property type="entry name" value="DNA/RNA_pol_sf"/>
</dbReference>
<name>A0A0V0G477_TRIDM</name>
<keyword evidence="4" id="KW-0540">Nuclease</keyword>
<dbReference type="InterPro" id="IPR001878">
    <property type="entry name" value="Znf_CCHC"/>
</dbReference>
<dbReference type="GO" id="GO:0003676">
    <property type="term" value="F:nucleic acid binding"/>
    <property type="evidence" value="ECO:0007669"/>
    <property type="project" value="InterPro"/>
</dbReference>
<dbReference type="Gene3D" id="4.10.60.10">
    <property type="entry name" value="Zinc finger, CCHC-type"/>
    <property type="match status" value="1"/>
</dbReference>
<keyword evidence="5" id="KW-0479">Metal-binding</keyword>
<evidence type="ECO:0000256" key="14">
    <source>
        <dbReference type="ARBA" id="ARBA00022932"/>
    </source>
</evidence>
<keyword evidence="13" id="KW-0695">RNA-directed DNA polymerase</keyword>
<dbReference type="Pfam" id="PF14223">
    <property type="entry name" value="Retrotran_gag_2"/>
    <property type="match status" value="1"/>
</dbReference>
<evidence type="ECO:0000259" key="22">
    <source>
        <dbReference type="PROSITE" id="PS50994"/>
    </source>
</evidence>
<keyword evidence="10" id="KW-0067">ATP-binding</keyword>
<dbReference type="Pfam" id="PF13976">
    <property type="entry name" value="gag_pre-integrs"/>
    <property type="match status" value="1"/>
</dbReference>
<keyword evidence="8" id="KW-0255">Endonuclease</keyword>
<dbReference type="InterPro" id="IPR057670">
    <property type="entry name" value="SH3_retrovirus"/>
</dbReference>